<gene>
    <name evidence="6" type="ORF">J2Z21_008705</name>
</gene>
<proteinExistence type="predicted"/>
<dbReference type="Proteomes" id="UP001519309">
    <property type="component" value="Unassembled WGS sequence"/>
</dbReference>
<organism evidence="6 7">
    <name type="scientific">Streptomyces griseochromogenes</name>
    <dbReference type="NCBI Taxonomy" id="68214"/>
    <lineage>
        <taxon>Bacteria</taxon>
        <taxon>Bacillati</taxon>
        <taxon>Actinomycetota</taxon>
        <taxon>Actinomycetes</taxon>
        <taxon>Kitasatosporales</taxon>
        <taxon>Streptomycetaceae</taxon>
        <taxon>Streptomyces</taxon>
    </lineage>
</organism>
<dbReference type="Pfam" id="PF00440">
    <property type="entry name" value="TetR_N"/>
    <property type="match status" value="1"/>
</dbReference>
<dbReference type="InterPro" id="IPR009057">
    <property type="entry name" value="Homeodomain-like_sf"/>
</dbReference>
<evidence type="ECO:0000313" key="7">
    <source>
        <dbReference type="Proteomes" id="UP001519309"/>
    </source>
</evidence>
<dbReference type="PANTHER" id="PTHR30055">
    <property type="entry name" value="HTH-TYPE TRANSCRIPTIONAL REGULATOR RUTR"/>
    <property type="match status" value="1"/>
</dbReference>
<dbReference type="PROSITE" id="PS50977">
    <property type="entry name" value="HTH_TETR_2"/>
    <property type="match status" value="1"/>
</dbReference>
<reference evidence="6 7" key="1">
    <citation type="submission" date="2021-03" db="EMBL/GenBank/DDBJ databases">
        <title>Genomic Encyclopedia of Type Strains, Phase IV (KMG-IV): sequencing the most valuable type-strain genomes for metagenomic binning, comparative biology and taxonomic classification.</title>
        <authorList>
            <person name="Goeker M."/>
        </authorList>
    </citation>
    <scope>NUCLEOTIDE SEQUENCE [LARGE SCALE GENOMIC DNA]</scope>
    <source>
        <strain evidence="6 7">DSM 40499</strain>
    </source>
</reference>
<keyword evidence="3" id="KW-0804">Transcription</keyword>
<dbReference type="SUPFAM" id="SSF48498">
    <property type="entry name" value="Tetracyclin repressor-like, C-terminal domain"/>
    <property type="match status" value="1"/>
</dbReference>
<evidence type="ECO:0000313" key="6">
    <source>
        <dbReference type="EMBL" id="MBP2055689.1"/>
    </source>
</evidence>
<accession>A0ABS4M7N5</accession>
<dbReference type="PANTHER" id="PTHR30055:SF234">
    <property type="entry name" value="HTH-TYPE TRANSCRIPTIONAL REGULATOR BETI"/>
    <property type="match status" value="1"/>
</dbReference>
<keyword evidence="7" id="KW-1185">Reference proteome</keyword>
<dbReference type="SUPFAM" id="SSF46689">
    <property type="entry name" value="Homeodomain-like"/>
    <property type="match status" value="1"/>
</dbReference>
<evidence type="ECO:0000256" key="2">
    <source>
        <dbReference type="ARBA" id="ARBA00023125"/>
    </source>
</evidence>
<sequence length="223" mass="24856">MAKMPEGAHGYRRDRPRLPAAERRRQIIEISSALIADRGFWGLSMQDVADRCGLTVPGVLRHVGSKTGLLVAVLEHRDVEDARSLRARLGVGEDEIPDEWSAGGPEGVSLRQLCSATMRRNAEQPEMVRLFTVLEAESLAPSHPAHAYFVKRQEQAVAAFASLARDFSDRPEVLARHIVAMMDGLQIQWLRAPQEFDLIREWEAAAEVLFGRAADLPRLDADE</sequence>
<comment type="caution">
    <text evidence="6">The sequence shown here is derived from an EMBL/GenBank/DDBJ whole genome shotgun (WGS) entry which is preliminary data.</text>
</comment>
<keyword evidence="1" id="KW-0805">Transcription regulation</keyword>
<feature type="domain" description="HTH tetR-type" evidence="5">
    <location>
        <begin position="21"/>
        <end position="81"/>
    </location>
</feature>
<name>A0ABS4M7N5_9ACTN</name>
<feature type="DNA-binding region" description="H-T-H motif" evidence="4">
    <location>
        <begin position="44"/>
        <end position="63"/>
    </location>
</feature>
<evidence type="ECO:0000256" key="3">
    <source>
        <dbReference type="ARBA" id="ARBA00023163"/>
    </source>
</evidence>
<evidence type="ECO:0000256" key="1">
    <source>
        <dbReference type="ARBA" id="ARBA00023015"/>
    </source>
</evidence>
<keyword evidence="2 4" id="KW-0238">DNA-binding</keyword>
<dbReference type="Gene3D" id="1.10.357.10">
    <property type="entry name" value="Tetracycline Repressor, domain 2"/>
    <property type="match status" value="1"/>
</dbReference>
<dbReference type="InterPro" id="IPR050109">
    <property type="entry name" value="HTH-type_TetR-like_transc_reg"/>
</dbReference>
<evidence type="ECO:0000256" key="4">
    <source>
        <dbReference type="PROSITE-ProRule" id="PRU00335"/>
    </source>
</evidence>
<dbReference type="InterPro" id="IPR001647">
    <property type="entry name" value="HTH_TetR"/>
</dbReference>
<evidence type="ECO:0000259" key="5">
    <source>
        <dbReference type="PROSITE" id="PS50977"/>
    </source>
</evidence>
<dbReference type="InterPro" id="IPR036271">
    <property type="entry name" value="Tet_transcr_reg_TetR-rel_C_sf"/>
</dbReference>
<protein>
    <submittedName>
        <fullName evidence="6">AcrR family transcriptional regulator</fullName>
    </submittedName>
</protein>
<dbReference type="EMBL" id="JAGGLP010000032">
    <property type="protein sequence ID" value="MBP2055689.1"/>
    <property type="molecule type" value="Genomic_DNA"/>
</dbReference>